<gene>
    <name evidence="2" type="ORF">SMF913_25280</name>
</gene>
<evidence type="ECO:0000313" key="3">
    <source>
        <dbReference type="Proteomes" id="UP000236520"/>
    </source>
</evidence>
<keyword evidence="1" id="KW-0472">Membrane</keyword>
<evidence type="ECO:0000313" key="2">
    <source>
        <dbReference type="EMBL" id="PNG89815.1"/>
    </source>
</evidence>
<feature type="transmembrane region" description="Helical" evidence="1">
    <location>
        <begin position="156"/>
        <end position="186"/>
    </location>
</feature>
<dbReference type="RefSeq" id="WP_102935796.1">
    <property type="nucleotide sequence ID" value="NZ_LJIW01000002.1"/>
</dbReference>
<proteinExistence type="predicted"/>
<accession>A0A2J7YP61</accession>
<keyword evidence="1" id="KW-1133">Transmembrane helix</keyword>
<dbReference type="Proteomes" id="UP000236520">
    <property type="component" value="Unassembled WGS sequence"/>
</dbReference>
<feature type="transmembrane region" description="Helical" evidence="1">
    <location>
        <begin position="124"/>
        <end position="144"/>
    </location>
</feature>
<sequence>MTLNAPTTPAPVSAIPPGEVDSSAAYTSFTLAFIIGHGAAALSKGTDPVLTLPVWLPLTLFFTGLVPGLVLNLRAVKRAQQGASESRRRAEKLLGTAWATGFTALFLAVTGLSTATGQPELQNVLWPAGSGLIVGLINIAEGAVRRNTLHYNLGSWLALISATSLFLNTAGVYAVLAIAGGAGYAVAATREPRRLAGLSITAGITAAR</sequence>
<name>A0A2J7YP61_STRMQ</name>
<reference evidence="2 3" key="1">
    <citation type="submission" date="2015-09" db="EMBL/GenBank/DDBJ databases">
        <title>Genome sequence, genome mining and natural product profiling of a biocontrol bacterium Streptomyces malaysiensis F913.</title>
        <authorList>
            <person name="Xu Y."/>
            <person name="Wei J."/>
            <person name="Xie J."/>
            <person name="Li T."/>
            <person name="Zhou Z."/>
        </authorList>
    </citation>
    <scope>NUCLEOTIDE SEQUENCE [LARGE SCALE GENOMIC DNA]</scope>
    <source>
        <strain evidence="2 3">F913</strain>
    </source>
</reference>
<organism evidence="2 3">
    <name type="scientific">Streptomyces malaysiensis</name>
    <dbReference type="NCBI Taxonomy" id="92644"/>
    <lineage>
        <taxon>Bacteria</taxon>
        <taxon>Bacillati</taxon>
        <taxon>Actinomycetota</taxon>
        <taxon>Actinomycetes</taxon>
        <taxon>Kitasatosporales</taxon>
        <taxon>Streptomycetaceae</taxon>
        <taxon>Streptomyces</taxon>
        <taxon>Streptomyces violaceusniger group</taxon>
    </lineage>
</organism>
<feature type="transmembrane region" description="Helical" evidence="1">
    <location>
        <begin position="54"/>
        <end position="73"/>
    </location>
</feature>
<dbReference type="AlphaFoldDB" id="A0A2J7YP61"/>
<comment type="caution">
    <text evidence="2">The sequence shown here is derived from an EMBL/GenBank/DDBJ whole genome shotgun (WGS) entry which is preliminary data.</text>
</comment>
<keyword evidence="1" id="KW-0812">Transmembrane</keyword>
<feature type="transmembrane region" description="Helical" evidence="1">
    <location>
        <begin position="93"/>
        <end position="112"/>
    </location>
</feature>
<protein>
    <submittedName>
        <fullName evidence="2">Uncharacterized protein</fullName>
    </submittedName>
</protein>
<dbReference type="EMBL" id="LJIW01000002">
    <property type="protein sequence ID" value="PNG89815.1"/>
    <property type="molecule type" value="Genomic_DNA"/>
</dbReference>
<evidence type="ECO:0000256" key="1">
    <source>
        <dbReference type="SAM" id="Phobius"/>
    </source>
</evidence>
<keyword evidence="3" id="KW-1185">Reference proteome</keyword>